<proteinExistence type="predicted"/>
<gene>
    <name evidence="1" type="ORF">SAMN04487977_1071</name>
</gene>
<accession>A0A1H9HH11</accession>
<feature type="non-terminal residue" evidence="1">
    <location>
        <position position="1"/>
    </location>
</feature>
<protein>
    <submittedName>
        <fullName evidence="1">Uncharacterized protein</fullName>
    </submittedName>
</protein>
<keyword evidence="2" id="KW-1185">Reference proteome</keyword>
<dbReference type="Proteomes" id="UP000182360">
    <property type="component" value="Unassembled WGS sequence"/>
</dbReference>
<evidence type="ECO:0000313" key="1">
    <source>
        <dbReference type="EMBL" id="SEQ61578.1"/>
    </source>
</evidence>
<name>A0A1H9HH11_9SPIR</name>
<sequence>HNTKIYALENNEVIFNTKEDKIFEVYLEK</sequence>
<reference evidence="1 2" key="1">
    <citation type="submission" date="2016-10" db="EMBL/GenBank/DDBJ databases">
        <authorList>
            <person name="de Groot N.N."/>
        </authorList>
    </citation>
    <scope>NUCLEOTIDE SEQUENCE [LARGE SCALE GENOMIC DNA]</scope>
    <source>
        <strain evidence="1 2">B25</strain>
    </source>
</reference>
<dbReference type="AlphaFoldDB" id="A0A1H9HH11"/>
<evidence type="ECO:0000313" key="2">
    <source>
        <dbReference type="Proteomes" id="UP000182360"/>
    </source>
</evidence>
<dbReference type="EMBL" id="FOFU01000007">
    <property type="protein sequence ID" value="SEQ61578.1"/>
    <property type="molecule type" value="Genomic_DNA"/>
</dbReference>
<organism evidence="1 2">
    <name type="scientific">Treponema bryantii</name>
    <dbReference type="NCBI Taxonomy" id="163"/>
    <lineage>
        <taxon>Bacteria</taxon>
        <taxon>Pseudomonadati</taxon>
        <taxon>Spirochaetota</taxon>
        <taxon>Spirochaetia</taxon>
        <taxon>Spirochaetales</taxon>
        <taxon>Treponemataceae</taxon>
        <taxon>Treponema</taxon>
    </lineage>
</organism>